<dbReference type="PROSITE" id="PS50857">
    <property type="entry name" value="COX2_CUA"/>
    <property type="match status" value="1"/>
</dbReference>
<evidence type="ECO:0000313" key="8">
    <source>
        <dbReference type="Proteomes" id="UP000195437"/>
    </source>
</evidence>
<dbReference type="RefSeq" id="WP_087456501.1">
    <property type="nucleotide sequence ID" value="NZ_CP021434.1"/>
</dbReference>
<dbReference type="InterPro" id="IPR002429">
    <property type="entry name" value="CcO_II-like_C"/>
</dbReference>
<dbReference type="OrthoDB" id="279535at2"/>
<feature type="chain" id="PRO_5039428358" description="Cytochrome oxidase subunit II copper A binding domain-containing protein" evidence="5">
    <location>
        <begin position="24"/>
        <end position="147"/>
    </location>
</feature>
<reference evidence="8" key="1">
    <citation type="submission" date="2017-05" db="EMBL/GenBank/DDBJ databases">
        <authorList>
            <person name="Sung H."/>
        </authorList>
    </citation>
    <scope>NUCLEOTIDE SEQUENCE [LARGE SCALE GENOMIC DNA]</scope>
    <source>
        <strain evidence="8">AR23208</strain>
    </source>
</reference>
<evidence type="ECO:0000313" key="7">
    <source>
        <dbReference type="EMBL" id="ARU61118.1"/>
    </source>
</evidence>
<dbReference type="InterPro" id="IPR008972">
    <property type="entry name" value="Cupredoxin"/>
</dbReference>
<dbReference type="KEGG" id="tum:CBW65_08800"/>
<feature type="compositionally biased region" description="Low complexity" evidence="4">
    <location>
        <begin position="38"/>
        <end position="55"/>
    </location>
</feature>
<feature type="region of interest" description="Disordered" evidence="4">
    <location>
        <begin position="27"/>
        <end position="57"/>
    </location>
</feature>
<sequence>MKKFALIAATAVAFGMIMTGCGSDEKAADNTNNTPEQTNSGSTDSNTNTDTATGNEQVVNVTASNWKWTLDKTEVKVGQPVKLVVTGKEGLHGLTVMGADAKIKNVAPGKTETVTFTPDKAGELKLVCTVSCGTGHSTMSTTLKVVE</sequence>
<organism evidence="7 8">
    <name type="scientific">Tumebacillus avium</name>
    <dbReference type="NCBI Taxonomy" id="1903704"/>
    <lineage>
        <taxon>Bacteria</taxon>
        <taxon>Bacillati</taxon>
        <taxon>Bacillota</taxon>
        <taxon>Bacilli</taxon>
        <taxon>Bacillales</taxon>
        <taxon>Alicyclobacillaceae</taxon>
        <taxon>Tumebacillus</taxon>
    </lineage>
</organism>
<dbReference type="PANTHER" id="PTHR42838:SF2">
    <property type="entry name" value="NITROUS-OXIDE REDUCTASE"/>
    <property type="match status" value="1"/>
</dbReference>
<evidence type="ECO:0000256" key="2">
    <source>
        <dbReference type="ARBA" id="ARBA00022723"/>
    </source>
</evidence>
<evidence type="ECO:0000256" key="1">
    <source>
        <dbReference type="ARBA" id="ARBA00004196"/>
    </source>
</evidence>
<evidence type="ECO:0000256" key="3">
    <source>
        <dbReference type="ARBA" id="ARBA00023008"/>
    </source>
</evidence>
<dbReference type="Pfam" id="PF13473">
    <property type="entry name" value="Cupredoxin_1"/>
    <property type="match status" value="1"/>
</dbReference>
<protein>
    <recommendedName>
        <fullName evidence="6">Cytochrome oxidase subunit II copper A binding domain-containing protein</fullName>
    </recommendedName>
</protein>
<dbReference type="SUPFAM" id="SSF49503">
    <property type="entry name" value="Cupredoxins"/>
    <property type="match status" value="1"/>
</dbReference>
<proteinExistence type="predicted"/>
<dbReference type="GO" id="GO:0005507">
    <property type="term" value="F:copper ion binding"/>
    <property type="evidence" value="ECO:0007669"/>
    <property type="project" value="InterPro"/>
</dbReference>
<name>A0A1Y0IKT6_9BACL</name>
<evidence type="ECO:0000256" key="5">
    <source>
        <dbReference type="SAM" id="SignalP"/>
    </source>
</evidence>
<accession>A0A1Y0IKT6</accession>
<comment type="subcellular location">
    <subcellularLocation>
        <location evidence="1">Cell envelope</location>
    </subcellularLocation>
</comment>
<keyword evidence="8" id="KW-1185">Reference proteome</keyword>
<dbReference type="InterPro" id="IPR028096">
    <property type="entry name" value="EfeO_Cupredoxin"/>
</dbReference>
<dbReference type="InterPro" id="IPR051403">
    <property type="entry name" value="NosZ/Cyto_c_oxidase_sub2"/>
</dbReference>
<evidence type="ECO:0000256" key="4">
    <source>
        <dbReference type="SAM" id="MobiDB-lite"/>
    </source>
</evidence>
<feature type="domain" description="Cytochrome oxidase subunit II copper A binding" evidence="6">
    <location>
        <begin position="54"/>
        <end position="147"/>
    </location>
</feature>
<dbReference type="AlphaFoldDB" id="A0A1Y0IKT6"/>
<feature type="signal peptide" evidence="5">
    <location>
        <begin position="1"/>
        <end position="23"/>
    </location>
</feature>
<evidence type="ECO:0000259" key="6">
    <source>
        <dbReference type="PROSITE" id="PS50857"/>
    </source>
</evidence>
<dbReference type="GO" id="GO:0004129">
    <property type="term" value="F:cytochrome-c oxidase activity"/>
    <property type="evidence" value="ECO:0007669"/>
    <property type="project" value="InterPro"/>
</dbReference>
<keyword evidence="5" id="KW-0732">Signal</keyword>
<dbReference type="EMBL" id="CP021434">
    <property type="protein sequence ID" value="ARU61118.1"/>
    <property type="molecule type" value="Genomic_DNA"/>
</dbReference>
<dbReference type="GO" id="GO:0016020">
    <property type="term" value="C:membrane"/>
    <property type="evidence" value="ECO:0007669"/>
    <property type="project" value="InterPro"/>
</dbReference>
<dbReference type="Proteomes" id="UP000195437">
    <property type="component" value="Chromosome"/>
</dbReference>
<keyword evidence="3" id="KW-0186">Copper</keyword>
<dbReference type="PROSITE" id="PS51257">
    <property type="entry name" value="PROKAR_LIPOPROTEIN"/>
    <property type="match status" value="1"/>
</dbReference>
<dbReference type="Gene3D" id="2.60.40.420">
    <property type="entry name" value="Cupredoxins - blue copper proteins"/>
    <property type="match status" value="1"/>
</dbReference>
<dbReference type="GO" id="GO:0030313">
    <property type="term" value="C:cell envelope"/>
    <property type="evidence" value="ECO:0007669"/>
    <property type="project" value="UniProtKB-SubCell"/>
</dbReference>
<gene>
    <name evidence="7" type="ORF">CBW65_08800</name>
</gene>
<keyword evidence="2" id="KW-0479">Metal-binding</keyword>
<dbReference type="PANTHER" id="PTHR42838">
    <property type="entry name" value="CYTOCHROME C OXIDASE SUBUNIT II"/>
    <property type="match status" value="1"/>
</dbReference>